<dbReference type="GO" id="GO:0004497">
    <property type="term" value="F:monooxygenase activity"/>
    <property type="evidence" value="ECO:0007669"/>
    <property type="project" value="UniProtKB-KW"/>
</dbReference>
<organism evidence="7 8">
    <name type="scientific">Altererythrobacter xiamenensis</name>
    <dbReference type="NCBI Taxonomy" id="1316679"/>
    <lineage>
        <taxon>Bacteria</taxon>
        <taxon>Pseudomonadati</taxon>
        <taxon>Pseudomonadota</taxon>
        <taxon>Alphaproteobacteria</taxon>
        <taxon>Sphingomonadales</taxon>
        <taxon>Erythrobacteraceae</taxon>
        <taxon>Altererythrobacter</taxon>
    </lineage>
</organism>
<comment type="cofactor">
    <cofactor evidence="1">
        <name>FMN</name>
        <dbReference type="ChEBI" id="CHEBI:58210"/>
    </cofactor>
</comment>
<dbReference type="PIRSF" id="PIRSF000138">
    <property type="entry name" value="Al-hdrx_acd_dh"/>
    <property type="match status" value="1"/>
</dbReference>
<keyword evidence="5" id="KW-0288">FMN</keyword>
<dbReference type="PROSITE" id="PS51349">
    <property type="entry name" value="FMN_HYDROXY_ACID_DH_2"/>
    <property type="match status" value="1"/>
</dbReference>
<feature type="binding site" evidence="5">
    <location>
        <position position="168"/>
    </location>
    <ligand>
        <name>glyoxylate</name>
        <dbReference type="ChEBI" id="CHEBI:36655"/>
    </ligand>
</feature>
<feature type="binding site" evidence="5">
    <location>
        <position position="299"/>
    </location>
    <ligand>
        <name>glyoxylate</name>
        <dbReference type="ChEBI" id="CHEBI:36655"/>
    </ligand>
</feature>
<feature type="binding site" evidence="5">
    <location>
        <position position="275"/>
    </location>
    <ligand>
        <name>FMN</name>
        <dbReference type="ChEBI" id="CHEBI:58210"/>
    </ligand>
</feature>
<keyword evidence="5" id="KW-0285">Flavoprotein</keyword>
<evidence type="ECO:0000256" key="3">
    <source>
        <dbReference type="ARBA" id="ARBA00024042"/>
    </source>
</evidence>
<feature type="binding site" evidence="5">
    <location>
        <position position="166"/>
    </location>
    <ligand>
        <name>FMN</name>
        <dbReference type="ChEBI" id="CHEBI:58210"/>
    </ligand>
</feature>
<feature type="binding site" evidence="5">
    <location>
        <position position="60"/>
    </location>
    <ligand>
        <name>glyoxylate</name>
        <dbReference type="ChEBI" id="CHEBI:36655"/>
    </ligand>
</feature>
<dbReference type="Gene3D" id="3.20.20.70">
    <property type="entry name" value="Aldolase class I"/>
    <property type="match status" value="1"/>
</dbReference>
<dbReference type="Pfam" id="PF01070">
    <property type="entry name" value="FMN_dh"/>
    <property type="match status" value="1"/>
</dbReference>
<dbReference type="InterPro" id="IPR012133">
    <property type="entry name" value="Alpha-hydoxy_acid_DH_FMN"/>
</dbReference>
<reference evidence="8" key="1">
    <citation type="submission" date="2017-04" db="EMBL/GenBank/DDBJ databases">
        <authorList>
            <person name="Varghese N."/>
            <person name="Submissions S."/>
        </authorList>
    </citation>
    <scope>NUCLEOTIDE SEQUENCE [LARGE SCALE GENOMIC DNA]</scope>
</reference>
<feature type="binding site" evidence="5">
    <location>
        <begin position="113"/>
        <end position="115"/>
    </location>
    <ligand>
        <name>FMN</name>
        <dbReference type="ChEBI" id="CHEBI:58210"/>
    </ligand>
</feature>
<evidence type="ECO:0000256" key="1">
    <source>
        <dbReference type="ARBA" id="ARBA00001917"/>
    </source>
</evidence>
<feature type="binding site" evidence="5">
    <location>
        <position position="144"/>
    </location>
    <ligand>
        <name>FMN</name>
        <dbReference type="ChEBI" id="CHEBI:58210"/>
    </ligand>
</feature>
<feature type="binding site" evidence="5">
    <location>
        <position position="297"/>
    </location>
    <ligand>
        <name>FMN</name>
        <dbReference type="ChEBI" id="CHEBI:58210"/>
    </ligand>
</feature>
<dbReference type="GO" id="GO:0010181">
    <property type="term" value="F:FMN binding"/>
    <property type="evidence" value="ECO:0007669"/>
    <property type="project" value="InterPro"/>
</dbReference>
<feature type="domain" description="FMN hydroxy acid dehydrogenase" evidence="6">
    <location>
        <begin position="34"/>
        <end position="403"/>
    </location>
</feature>
<comment type="similarity">
    <text evidence="3">Belongs to the FMN-dependent alpha-hydroxy acid dehydrogenase family.</text>
</comment>
<gene>
    <name evidence="7" type="ORF">SAMN06297468_1832</name>
</gene>
<dbReference type="InterPro" id="IPR037396">
    <property type="entry name" value="FMN_HAD"/>
</dbReference>
<evidence type="ECO:0000256" key="4">
    <source>
        <dbReference type="PIRSR" id="PIRSR000138-1"/>
    </source>
</evidence>
<feature type="active site" description="Proton acceptor" evidence="4">
    <location>
        <position position="299"/>
    </location>
</feature>
<dbReference type="InterPro" id="IPR008259">
    <property type="entry name" value="FMN_hydac_DH_AS"/>
</dbReference>
<keyword evidence="8" id="KW-1185">Reference proteome</keyword>
<dbReference type="InterPro" id="IPR000262">
    <property type="entry name" value="FMN-dep_DH"/>
</dbReference>
<proteinExistence type="inferred from homology"/>
<evidence type="ECO:0000256" key="2">
    <source>
        <dbReference type="ARBA" id="ARBA00023002"/>
    </source>
</evidence>
<dbReference type="PANTHER" id="PTHR10578">
    <property type="entry name" value="S -2-HYDROXY-ACID OXIDASE-RELATED"/>
    <property type="match status" value="1"/>
</dbReference>
<feature type="binding site" evidence="5">
    <location>
        <position position="302"/>
    </location>
    <ligand>
        <name>glyoxylate</name>
        <dbReference type="ChEBI" id="CHEBI:36655"/>
    </ligand>
</feature>
<dbReference type="Proteomes" id="UP000194420">
    <property type="component" value="Unassembled WGS sequence"/>
</dbReference>
<keyword evidence="2" id="KW-0560">Oxidoreductase</keyword>
<feature type="binding site" evidence="5">
    <location>
        <position position="194"/>
    </location>
    <ligand>
        <name>FMN</name>
        <dbReference type="ChEBI" id="CHEBI:58210"/>
    </ligand>
</feature>
<name>A0A1Y6F446_9SPHN</name>
<dbReference type="AlphaFoldDB" id="A0A1Y6F446"/>
<keyword evidence="7" id="KW-0503">Monooxygenase</keyword>
<evidence type="ECO:0000313" key="7">
    <source>
        <dbReference type="EMBL" id="SMQ69645.1"/>
    </source>
</evidence>
<dbReference type="RefSeq" id="WP_234990016.1">
    <property type="nucleotide sequence ID" value="NZ_FXWG01000002.1"/>
</dbReference>
<accession>A0A1Y6F446</accession>
<feature type="binding site" evidence="5">
    <location>
        <begin position="329"/>
        <end position="333"/>
    </location>
    <ligand>
        <name>FMN</name>
        <dbReference type="ChEBI" id="CHEBI:58210"/>
    </ligand>
</feature>
<protein>
    <submittedName>
        <fullName evidence="7">Lactate 2-monooxygenase</fullName>
    </submittedName>
</protein>
<dbReference type="SUPFAM" id="SSF51395">
    <property type="entry name" value="FMN-linked oxidoreductases"/>
    <property type="match status" value="1"/>
</dbReference>
<evidence type="ECO:0000259" key="6">
    <source>
        <dbReference type="PROSITE" id="PS51349"/>
    </source>
</evidence>
<feature type="binding site" evidence="5">
    <location>
        <position position="203"/>
    </location>
    <ligand>
        <name>glyoxylate</name>
        <dbReference type="ChEBI" id="CHEBI:36655"/>
    </ligand>
</feature>
<dbReference type="EMBL" id="FXWG01000002">
    <property type="protein sequence ID" value="SMQ69645.1"/>
    <property type="molecule type" value="Genomic_DNA"/>
</dbReference>
<feature type="binding site" evidence="5">
    <location>
        <begin position="352"/>
        <end position="353"/>
    </location>
    <ligand>
        <name>FMN</name>
        <dbReference type="ChEBI" id="CHEBI:58210"/>
    </ligand>
</feature>
<dbReference type="PROSITE" id="PS00557">
    <property type="entry name" value="FMN_HYDROXY_ACID_DH_1"/>
    <property type="match status" value="1"/>
</dbReference>
<evidence type="ECO:0000313" key="8">
    <source>
        <dbReference type="Proteomes" id="UP000194420"/>
    </source>
</evidence>
<dbReference type="PANTHER" id="PTHR10578:SF143">
    <property type="entry name" value="FMN-DEPENDENT ALPHA-HYDROXY ACID DEHYDROGENASE PB1A11.03"/>
    <property type="match status" value="1"/>
</dbReference>
<evidence type="ECO:0000256" key="5">
    <source>
        <dbReference type="PIRSR" id="PIRSR000138-2"/>
    </source>
</evidence>
<dbReference type="InterPro" id="IPR013785">
    <property type="entry name" value="Aldolase_TIM"/>
</dbReference>
<sequence length="403" mass="43041">MLEDEAENKSKEKDEMAHFGDMQNAIYNAGLSGVLPDYPVDFASLQARAEKALSPMLLNYVQGGCGDEHTQYSNASAFHHWGMVPRMLVDCSERDLSIELFGTRYHSPIFMAPIGLNGEVTQDRKGDVAAARASAETGVPFCASTLSNTPIEEVATAAGNTPGFFQLYTPKHEGLAESLIQRAETAGYRALVITLDTWLTGWRPRDLNTANFPQLRGKVLENYFSDPVFRSLLDKPPEEDLAAAVGTWAATFGKVLTWDHIAWFREMTNLPIVLKGICHADDARRAADLGVDAIYCSNHGGRQANGGIAAIDMLPGVVKGAGGTPVLFDSGVRSGSDVIKAIALGATAVGIGRPYLYGLAIGGAGGAAHVLRSILAEADLLMAVNGYPTLEAVRSAGAEITRD</sequence>